<dbReference type="EMBL" id="SFAC01000263">
    <property type="protein sequence ID" value="TRV56863.1"/>
    <property type="molecule type" value="Genomic_DNA"/>
</dbReference>
<accession>A0A552PIN8</accession>
<proteinExistence type="predicted"/>
<sequence>MFWTKLKHSYIWKRILYERVTEPIHLNLFSILVSLFGSYRAKIDFDLILRQHNAYGILRAADEARKLGLQSVTLIEFGVAAGAGLINMCKIAEKVSSITGIDFNIYGFDTGLGMPPPQDYKDHPELYQQGDFPMNRDQLVRLLPKNAELIIGELSETIPSFMKKLNPECPVGYVVIDVDYYSSAKEALISLSYDSSNYLPITFLYFDDIHEDYHNDWCGELLAIQEFNSENETRKISPCKFLKTKRIFKNASWLDHIYILHVLDHTIRQDVKSSRSNITLVNPYLSN</sequence>
<dbReference type="InterPro" id="IPR029063">
    <property type="entry name" value="SAM-dependent_MTases_sf"/>
</dbReference>
<protein>
    <submittedName>
        <fullName evidence="1">Uncharacterized protein</fullName>
    </submittedName>
</protein>
<comment type="caution">
    <text evidence="1">The sequence shown here is derived from an EMBL/GenBank/DDBJ whole genome shotgun (WGS) entry which is preliminary data.</text>
</comment>
<name>A0A552PIN8_9CHRO</name>
<evidence type="ECO:0000313" key="1">
    <source>
        <dbReference type="EMBL" id="TRV56863.1"/>
    </source>
</evidence>
<reference evidence="1 2" key="1">
    <citation type="submission" date="2019-01" db="EMBL/GenBank/DDBJ databases">
        <title>Coherence of Microcystis species and biogeography revealed through population genomics.</title>
        <authorList>
            <person name="Perez-Carrascal O.M."/>
            <person name="Terrat Y."/>
            <person name="Giani A."/>
            <person name="Fortin N."/>
            <person name="Tromas N."/>
            <person name="Shapiro B.J."/>
        </authorList>
    </citation>
    <scope>NUCLEOTIDE SEQUENCE [LARGE SCALE GENOMIC DNA]</scope>
    <source>
        <strain evidence="1">Mp_MB_F_20051200_S9</strain>
    </source>
</reference>
<organism evidence="1 2">
    <name type="scientific">Microcystis panniformis Mp_MB_F_20051200_S9</name>
    <dbReference type="NCBI Taxonomy" id="2486223"/>
    <lineage>
        <taxon>Bacteria</taxon>
        <taxon>Bacillati</taxon>
        <taxon>Cyanobacteriota</taxon>
        <taxon>Cyanophyceae</taxon>
        <taxon>Oscillatoriophycideae</taxon>
        <taxon>Chroococcales</taxon>
        <taxon>Microcystaceae</taxon>
        <taxon>Microcystis</taxon>
    </lineage>
</organism>
<dbReference type="Proteomes" id="UP000317165">
    <property type="component" value="Unassembled WGS sequence"/>
</dbReference>
<evidence type="ECO:0000313" key="2">
    <source>
        <dbReference type="Proteomes" id="UP000317165"/>
    </source>
</evidence>
<dbReference type="AlphaFoldDB" id="A0A552PIN8"/>
<gene>
    <name evidence="1" type="ORF">EWV53_22000</name>
</gene>
<dbReference type="Gene3D" id="3.40.50.150">
    <property type="entry name" value="Vaccinia Virus protein VP39"/>
    <property type="match status" value="1"/>
</dbReference>